<feature type="domain" description="J" evidence="13">
    <location>
        <begin position="6"/>
        <end position="70"/>
    </location>
</feature>
<dbReference type="EMBL" id="CP058560">
    <property type="protein sequence ID" value="QUH23280.1"/>
    <property type="molecule type" value="Genomic_DNA"/>
</dbReference>
<evidence type="ECO:0000256" key="5">
    <source>
        <dbReference type="ARBA" id="ARBA00022723"/>
    </source>
</evidence>
<dbReference type="GO" id="GO:0051082">
    <property type="term" value="F:unfolded protein binding"/>
    <property type="evidence" value="ECO:0007669"/>
    <property type="project" value="UniProtKB-UniRule"/>
</dbReference>
<evidence type="ECO:0000256" key="11">
    <source>
        <dbReference type="HAMAP-Rule" id="MF_01152"/>
    </source>
</evidence>
<reference evidence="15" key="1">
    <citation type="submission" date="2020-07" db="EMBL/GenBank/DDBJ databases">
        <title>Methanobacterium. sp. MethCan genome.</title>
        <authorList>
            <person name="Postec A."/>
            <person name="Quemeneur M."/>
        </authorList>
    </citation>
    <scope>NUCLEOTIDE SEQUENCE</scope>
    <source>
        <strain evidence="15">MethCAN</strain>
    </source>
</reference>
<dbReference type="InterPro" id="IPR001305">
    <property type="entry name" value="HSP_DnaJ_Cys-rich_dom"/>
</dbReference>
<evidence type="ECO:0000256" key="10">
    <source>
        <dbReference type="ARBA" id="ARBA00023186"/>
    </source>
</evidence>
<dbReference type="NCBIfam" id="TIGR02349">
    <property type="entry name" value="DnaJ_bact"/>
    <property type="match status" value="1"/>
</dbReference>
<dbReference type="Pfam" id="PF01556">
    <property type="entry name" value="DnaJ_C"/>
    <property type="match status" value="1"/>
</dbReference>
<dbReference type="PANTHER" id="PTHR43096">
    <property type="entry name" value="DNAJ HOMOLOG 1, MITOCHONDRIAL-RELATED"/>
    <property type="match status" value="1"/>
</dbReference>
<evidence type="ECO:0000313" key="16">
    <source>
        <dbReference type="Proteomes" id="UP000681041"/>
    </source>
</evidence>
<dbReference type="InterPro" id="IPR008971">
    <property type="entry name" value="HSP40/DnaJ_pept-bd"/>
</dbReference>
<dbReference type="CDD" id="cd10747">
    <property type="entry name" value="DnaJ_C"/>
    <property type="match status" value="1"/>
</dbReference>
<keyword evidence="3 11" id="KW-0963">Cytoplasm</keyword>
<accession>A0A8T8K8T7</accession>
<proteinExistence type="inferred from homology"/>
<dbReference type="OrthoDB" id="8967at2157"/>
<dbReference type="Proteomes" id="UP000681041">
    <property type="component" value="Chromosome"/>
</dbReference>
<dbReference type="RefSeq" id="WP_211532237.1">
    <property type="nucleotide sequence ID" value="NZ_CP058560.1"/>
</dbReference>
<dbReference type="GO" id="GO:0008270">
    <property type="term" value="F:zinc ion binding"/>
    <property type="evidence" value="ECO:0007669"/>
    <property type="project" value="UniProtKB-UniRule"/>
</dbReference>
<dbReference type="SMART" id="SM00271">
    <property type="entry name" value="DnaJ"/>
    <property type="match status" value="1"/>
</dbReference>
<dbReference type="GO" id="GO:0031072">
    <property type="term" value="F:heat shock protein binding"/>
    <property type="evidence" value="ECO:0007669"/>
    <property type="project" value="InterPro"/>
</dbReference>
<dbReference type="AlphaFoldDB" id="A0A8T8K8T7"/>
<keyword evidence="9 11" id="KW-0346">Stress response</keyword>
<dbReference type="GO" id="GO:0042026">
    <property type="term" value="P:protein refolding"/>
    <property type="evidence" value="ECO:0007669"/>
    <property type="project" value="TreeGrafter"/>
</dbReference>
<evidence type="ECO:0000313" key="15">
    <source>
        <dbReference type="EMBL" id="QUH23280.1"/>
    </source>
</evidence>
<sequence length="378" mass="41907">MVEKRDYYEVLGVDKGSDKKEIKKAYRKLAMKYHPDVSDDAEAADKFKEISEAYAVLSDEEKRSTYDQFGHSGMNGFSQEDIFNNINFDDIFRGFGFDVGNIFDIFGFGGGHRQGPQRGRDVYYDMEIALEDAAAGLETDIQVPHTKTCPVCDGSRAEPGTGTRQCENCGGSGQVRQINNTFLGQMVNIRPCPTCQGEGNIVEEPCKNCHGQGIVKQTSSIHIKIPPGVETGSRLRVPGEGEVGPHNGPPGDLYVMITVKDHKLFQREGANLYYEKQISFVQAALGDNVEIPTLERPVDFKIPSGTQSGTTFRLKGQGMPHLRWSGKGNLYVKVKVVTPRKLNPKQKELLQEFADISGDEIKSDDKGFFDKVKDAISH</sequence>
<feature type="binding site" evidence="11">
    <location>
        <position position="149"/>
    </location>
    <ligand>
        <name>Zn(2+)</name>
        <dbReference type="ChEBI" id="CHEBI:29105"/>
        <label>1</label>
    </ligand>
</feature>
<comment type="function">
    <text evidence="11">Participates actively in the response to hyperosmotic and heat shock by preventing the aggregation of stress-denatured proteins and by disaggregating proteins, also in an autonomous, DnaK-independent fashion. Unfolded proteins bind initially to DnaJ; upon interaction with the DnaJ-bound protein, DnaK hydrolyzes its bound ATP, resulting in the formation of a stable complex. GrpE releases ADP from DnaK; ATP binding to DnaK triggers the release of the substrate protein, thus completing the reaction cycle. Several rounds of ATP-dependent interactions between DnaJ, DnaK and GrpE are required for fully efficient folding. Also involved, together with DnaK and GrpE, in the DNA replication of plasmids through activation of initiation proteins.</text>
</comment>
<feature type="binding site" evidence="11">
    <location>
        <position position="192"/>
    </location>
    <ligand>
        <name>Zn(2+)</name>
        <dbReference type="ChEBI" id="CHEBI:29105"/>
        <label>2</label>
    </ligand>
</feature>
<evidence type="ECO:0000259" key="14">
    <source>
        <dbReference type="PROSITE" id="PS51188"/>
    </source>
</evidence>
<keyword evidence="7 11" id="KW-0863">Zinc-finger</keyword>
<dbReference type="CDD" id="cd06257">
    <property type="entry name" value="DnaJ"/>
    <property type="match status" value="1"/>
</dbReference>
<keyword evidence="16" id="KW-1185">Reference proteome</keyword>
<dbReference type="SUPFAM" id="SSF57938">
    <property type="entry name" value="DnaJ/Hsp40 cysteine-rich domain"/>
    <property type="match status" value="1"/>
</dbReference>
<dbReference type="HAMAP" id="MF_01152">
    <property type="entry name" value="DnaJ"/>
    <property type="match status" value="1"/>
</dbReference>
<gene>
    <name evidence="11 15" type="primary">dnaJ</name>
    <name evidence="15" type="ORF">HYG87_05650</name>
</gene>
<keyword evidence="5 11" id="KW-0479">Metal-binding</keyword>
<dbReference type="GO" id="GO:0009408">
    <property type="term" value="P:response to heat"/>
    <property type="evidence" value="ECO:0007669"/>
    <property type="project" value="InterPro"/>
</dbReference>
<comment type="cofactor">
    <cofactor evidence="11">
        <name>Zn(2+)</name>
        <dbReference type="ChEBI" id="CHEBI:29105"/>
    </cofactor>
    <text evidence="11">Binds 2 Zn(2+) ions per monomer.</text>
</comment>
<dbReference type="PROSITE" id="PS50076">
    <property type="entry name" value="DNAJ_2"/>
    <property type="match status" value="1"/>
</dbReference>
<comment type="similarity">
    <text evidence="11">Belongs to the DnaJ family.</text>
</comment>
<dbReference type="GO" id="GO:0006260">
    <property type="term" value="P:DNA replication"/>
    <property type="evidence" value="ECO:0007669"/>
    <property type="project" value="UniProtKB-KW"/>
</dbReference>
<dbReference type="PANTHER" id="PTHR43096:SF48">
    <property type="entry name" value="CHAPERONE PROTEIN DNAJ"/>
    <property type="match status" value="1"/>
</dbReference>
<feature type="binding site" evidence="11">
    <location>
        <position position="209"/>
    </location>
    <ligand>
        <name>Zn(2+)</name>
        <dbReference type="ChEBI" id="CHEBI:29105"/>
        <label>1</label>
    </ligand>
</feature>
<evidence type="ECO:0000256" key="2">
    <source>
        <dbReference type="ARBA" id="ARBA00011738"/>
    </source>
</evidence>
<evidence type="ECO:0000259" key="13">
    <source>
        <dbReference type="PROSITE" id="PS50076"/>
    </source>
</evidence>
<dbReference type="Gene3D" id="2.60.260.20">
    <property type="entry name" value="Urease metallochaperone UreE, N-terminal domain"/>
    <property type="match status" value="2"/>
</dbReference>
<dbReference type="Pfam" id="PF00226">
    <property type="entry name" value="DnaJ"/>
    <property type="match status" value="1"/>
</dbReference>
<dbReference type="Gene3D" id="2.10.230.10">
    <property type="entry name" value="Heat shock protein DnaJ, cysteine-rich domain"/>
    <property type="match status" value="1"/>
</dbReference>
<dbReference type="GeneID" id="64820229"/>
<evidence type="ECO:0000256" key="8">
    <source>
        <dbReference type="ARBA" id="ARBA00022833"/>
    </source>
</evidence>
<dbReference type="NCBIfam" id="NF010876">
    <property type="entry name" value="PRK14283.1"/>
    <property type="match status" value="1"/>
</dbReference>
<dbReference type="GO" id="GO:0005737">
    <property type="term" value="C:cytoplasm"/>
    <property type="evidence" value="ECO:0007669"/>
    <property type="project" value="UniProtKB-SubCell"/>
</dbReference>
<evidence type="ECO:0000256" key="12">
    <source>
        <dbReference type="PROSITE-ProRule" id="PRU00546"/>
    </source>
</evidence>
<dbReference type="InterPro" id="IPR001623">
    <property type="entry name" value="DnaJ_domain"/>
</dbReference>
<evidence type="ECO:0000256" key="6">
    <source>
        <dbReference type="ARBA" id="ARBA00022737"/>
    </source>
</evidence>
<feature type="binding site" evidence="11">
    <location>
        <position position="195"/>
    </location>
    <ligand>
        <name>Zn(2+)</name>
        <dbReference type="ChEBI" id="CHEBI:29105"/>
        <label>2</label>
    </ligand>
</feature>
<dbReference type="PROSITE" id="PS51188">
    <property type="entry name" value="ZF_CR"/>
    <property type="match status" value="1"/>
</dbReference>
<protein>
    <recommendedName>
        <fullName evidence="11">Chaperone protein DnaJ</fullName>
    </recommendedName>
</protein>
<organism evidence="15 16">
    <name type="scientific">Methanobacterium alkalithermotolerans</name>
    <dbReference type="NCBI Taxonomy" id="2731220"/>
    <lineage>
        <taxon>Archaea</taxon>
        <taxon>Methanobacteriati</taxon>
        <taxon>Methanobacteriota</taxon>
        <taxon>Methanomada group</taxon>
        <taxon>Methanobacteria</taxon>
        <taxon>Methanobacteriales</taxon>
        <taxon>Methanobacteriaceae</taxon>
        <taxon>Methanobacterium</taxon>
    </lineage>
</organism>
<feature type="binding site" evidence="11">
    <location>
        <position position="206"/>
    </location>
    <ligand>
        <name>Zn(2+)</name>
        <dbReference type="ChEBI" id="CHEBI:29105"/>
        <label>1</label>
    </ligand>
</feature>
<evidence type="ECO:0000256" key="1">
    <source>
        <dbReference type="ARBA" id="ARBA00004496"/>
    </source>
</evidence>
<keyword evidence="8 11" id="KW-0862">Zinc</keyword>
<dbReference type="FunFam" id="2.60.260.20:FF:000004">
    <property type="entry name" value="Molecular chaperone DnaJ"/>
    <property type="match status" value="1"/>
</dbReference>
<dbReference type="PRINTS" id="PR00625">
    <property type="entry name" value="JDOMAIN"/>
</dbReference>
<evidence type="ECO:0000256" key="4">
    <source>
        <dbReference type="ARBA" id="ARBA00022705"/>
    </source>
</evidence>
<dbReference type="Gene3D" id="1.10.287.110">
    <property type="entry name" value="DnaJ domain"/>
    <property type="match status" value="1"/>
</dbReference>
<dbReference type="InterPro" id="IPR018253">
    <property type="entry name" value="DnaJ_domain_CS"/>
</dbReference>
<name>A0A8T8K8T7_9EURY</name>
<keyword evidence="6 11" id="KW-0677">Repeat</keyword>
<comment type="caution">
    <text evidence="11">Lacks conserved residue(s) required for the propagation of feature annotation.</text>
</comment>
<dbReference type="SUPFAM" id="SSF46565">
    <property type="entry name" value="Chaperone J-domain"/>
    <property type="match status" value="1"/>
</dbReference>
<dbReference type="SUPFAM" id="SSF49493">
    <property type="entry name" value="HSP40/DnaJ peptide-binding domain"/>
    <property type="match status" value="2"/>
</dbReference>
<dbReference type="InterPro" id="IPR036410">
    <property type="entry name" value="HSP_DnaJ_Cys-rich_dom_sf"/>
</dbReference>
<dbReference type="GO" id="GO:0005524">
    <property type="term" value="F:ATP binding"/>
    <property type="evidence" value="ECO:0007669"/>
    <property type="project" value="InterPro"/>
</dbReference>
<dbReference type="NCBIfam" id="NF008035">
    <property type="entry name" value="PRK10767.1"/>
    <property type="match status" value="1"/>
</dbReference>
<evidence type="ECO:0000256" key="3">
    <source>
        <dbReference type="ARBA" id="ARBA00022490"/>
    </source>
</evidence>
<evidence type="ECO:0000256" key="7">
    <source>
        <dbReference type="ARBA" id="ARBA00022771"/>
    </source>
</evidence>
<dbReference type="FunFam" id="2.10.230.10:FF:000002">
    <property type="entry name" value="Molecular chaperone DnaJ"/>
    <property type="match status" value="1"/>
</dbReference>
<comment type="subcellular location">
    <subcellularLocation>
        <location evidence="1 11">Cytoplasm</location>
    </subcellularLocation>
</comment>
<dbReference type="InterPro" id="IPR002939">
    <property type="entry name" value="DnaJ_C"/>
</dbReference>
<dbReference type="InterPro" id="IPR012724">
    <property type="entry name" value="DnaJ"/>
</dbReference>
<keyword evidence="10 11" id="KW-0143">Chaperone</keyword>
<dbReference type="PROSITE" id="PS00636">
    <property type="entry name" value="DNAJ_1"/>
    <property type="match status" value="1"/>
</dbReference>
<dbReference type="Pfam" id="PF00684">
    <property type="entry name" value="DnaJ_CXXCXGXG"/>
    <property type="match status" value="1"/>
</dbReference>
<comment type="subunit">
    <text evidence="2 11">Homodimer.</text>
</comment>
<feature type="domain" description="CR-type" evidence="14">
    <location>
        <begin position="136"/>
        <end position="218"/>
    </location>
</feature>
<feature type="zinc finger region" description="CR-type" evidence="12">
    <location>
        <begin position="136"/>
        <end position="218"/>
    </location>
</feature>
<feature type="binding site" evidence="11">
    <location>
        <position position="169"/>
    </location>
    <ligand>
        <name>Zn(2+)</name>
        <dbReference type="ChEBI" id="CHEBI:29105"/>
        <label>2</label>
    </ligand>
</feature>
<dbReference type="InterPro" id="IPR036869">
    <property type="entry name" value="J_dom_sf"/>
</dbReference>
<dbReference type="CDD" id="cd10719">
    <property type="entry name" value="DnaJ_zf"/>
    <property type="match status" value="1"/>
</dbReference>
<comment type="domain">
    <text evidence="11">The J domain is necessary and sufficient to stimulate DnaK ATPase activity. Zinc center 1 plays an important role in the autonomous, DnaK-independent chaperone activity of DnaJ. Zinc center 2 is essential for interaction with DnaK and for DnaJ activity.</text>
</comment>
<feature type="binding site" evidence="11">
    <location>
        <position position="152"/>
    </location>
    <ligand>
        <name>Zn(2+)</name>
        <dbReference type="ChEBI" id="CHEBI:29105"/>
        <label>1</label>
    </ligand>
</feature>
<feature type="binding site" evidence="11">
    <location>
        <position position="166"/>
    </location>
    <ligand>
        <name>Zn(2+)</name>
        <dbReference type="ChEBI" id="CHEBI:29105"/>
        <label>2</label>
    </ligand>
</feature>
<dbReference type="KEGG" id="meme:HYG87_05650"/>
<evidence type="ECO:0000256" key="9">
    <source>
        <dbReference type="ARBA" id="ARBA00023016"/>
    </source>
</evidence>
<keyword evidence="4 11" id="KW-0235">DNA replication</keyword>